<dbReference type="InterPro" id="IPR036291">
    <property type="entry name" value="NAD(P)-bd_dom_sf"/>
</dbReference>
<dbReference type="KEGG" id="mchc:CK556_00970"/>
<evidence type="ECO:0000313" key="6">
    <source>
        <dbReference type="Proteomes" id="UP000232229"/>
    </source>
</evidence>
<comment type="similarity">
    <text evidence="1 3">Belongs to the short-chain dehydrogenases/reductases (SDR) family.</text>
</comment>
<name>A0A249SMV7_9MOLU</name>
<dbReference type="Gene3D" id="3.40.50.720">
    <property type="entry name" value="NAD(P)-binding Rossmann-like Domain"/>
    <property type="match status" value="1"/>
</dbReference>
<dbReference type="PANTHER" id="PTHR43976:SF16">
    <property type="entry name" value="SHORT-CHAIN DEHYDROGENASE_REDUCTASE FAMILY PROTEIN"/>
    <property type="match status" value="1"/>
</dbReference>
<dbReference type="GO" id="GO:0016491">
    <property type="term" value="F:oxidoreductase activity"/>
    <property type="evidence" value="ECO:0007669"/>
    <property type="project" value="UniProtKB-KW"/>
</dbReference>
<keyword evidence="4" id="KW-0175">Coiled coil</keyword>
<evidence type="ECO:0000313" key="5">
    <source>
        <dbReference type="EMBL" id="ASZ08929.1"/>
    </source>
</evidence>
<reference evidence="5 6" key="1">
    <citation type="submission" date="2017-08" db="EMBL/GenBank/DDBJ databases">
        <title>Complete Genome Sequence of Mesoplasma chauliocola.</title>
        <authorList>
            <person name="Knight T.F.Jr."/>
            <person name="Citino T."/>
        </authorList>
    </citation>
    <scope>NUCLEOTIDE SEQUENCE [LARGE SCALE GENOMIC DNA]</scope>
    <source>
        <strain evidence="5 6">CHPA-2</strain>
    </source>
</reference>
<dbReference type="SUPFAM" id="SSF51735">
    <property type="entry name" value="NAD(P)-binding Rossmann-fold domains"/>
    <property type="match status" value="1"/>
</dbReference>
<dbReference type="PRINTS" id="PR00080">
    <property type="entry name" value="SDRFAMILY"/>
</dbReference>
<keyword evidence="2" id="KW-0560">Oxidoreductase</keyword>
<dbReference type="InterPro" id="IPR051911">
    <property type="entry name" value="SDR_oxidoreductase"/>
</dbReference>
<dbReference type="EMBL" id="CP023173">
    <property type="protein sequence ID" value="ASZ08929.1"/>
    <property type="molecule type" value="Genomic_DNA"/>
</dbReference>
<evidence type="ECO:0000256" key="1">
    <source>
        <dbReference type="ARBA" id="ARBA00006484"/>
    </source>
</evidence>
<dbReference type="PRINTS" id="PR00081">
    <property type="entry name" value="GDHRDH"/>
</dbReference>
<gene>
    <name evidence="5" type="ORF">CK556_00970</name>
</gene>
<feature type="coiled-coil region" evidence="4">
    <location>
        <begin position="251"/>
        <end position="278"/>
    </location>
</feature>
<accession>A0A249SMV7</accession>
<dbReference type="Proteomes" id="UP000232229">
    <property type="component" value="Chromosome"/>
</dbReference>
<keyword evidence="6" id="KW-1185">Reference proteome</keyword>
<organism evidence="5 6">
    <name type="scientific">Mesoplasma chauliocola</name>
    <dbReference type="NCBI Taxonomy" id="216427"/>
    <lineage>
        <taxon>Bacteria</taxon>
        <taxon>Bacillati</taxon>
        <taxon>Mycoplasmatota</taxon>
        <taxon>Mollicutes</taxon>
        <taxon>Entomoplasmatales</taxon>
        <taxon>Entomoplasmataceae</taxon>
        <taxon>Mesoplasma</taxon>
    </lineage>
</organism>
<dbReference type="STRING" id="1336232.GCA_000518825_00011"/>
<protein>
    <submittedName>
        <fullName evidence="5">Oxidoreductase</fullName>
    </submittedName>
</protein>
<sequence length="279" mass="30704">MKNKVWFVTGAGQGIGLVVTKELLKRGHKVIATSRNKSKIEEAIGTNENLLALSVDIKDLKAVESAVKSGVEKFGEIDVLLNNAGYSQMWTFEETDMEDIKGNIETNLIGTLNVTHAVLPVMRKQKHGHIYITSSAWGYGTVPYNSVYAVVKFGLDGFAESISHELKTVGISISSIKPGGVRTNFLTSDSLQTGKSTIEEYAAGRDEWVNTVKSWNGYQDGNPQKYAEFIIGLTEKDSVPPMHIFAGRDSYEIAKNKIAAVQKDMDELEAQATNLHFEN</sequence>
<evidence type="ECO:0000256" key="3">
    <source>
        <dbReference type="RuleBase" id="RU000363"/>
    </source>
</evidence>
<evidence type="ECO:0000256" key="4">
    <source>
        <dbReference type="SAM" id="Coils"/>
    </source>
</evidence>
<evidence type="ECO:0000256" key="2">
    <source>
        <dbReference type="ARBA" id="ARBA00023002"/>
    </source>
</evidence>
<dbReference type="CDD" id="cd05374">
    <property type="entry name" value="17beta-HSD-like_SDR_c"/>
    <property type="match status" value="1"/>
</dbReference>
<dbReference type="AlphaFoldDB" id="A0A249SMV7"/>
<dbReference type="RefSeq" id="WP_036246480.1">
    <property type="nucleotide sequence ID" value="NZ_CP023173.1"/>
</dbReference>
<proteinExistence type="inferred from homology"/>
<dbReference type="Pfam" id="PF00106">
    <property type="entry name" value="adh_short"/>
    <property type="match status" value="1"/>
</dbReference>
<dbReference type="InterPro" id="IPR002347">
    <property type="entry name" value="SDR_fam"/>
</dbReference>
<dbReference type="PANTHER" id="PTHR43976">
    <property type="entry name" value="SHORT CHAIN DEHYDROGENASE"/>
    <property type="match status" value="1"/>
</dbReference>